<proteinExistence type="inferred from homology"/>
<reference evidence="5" key="3">
    <citation type="submission" date="2015-06" db="UniProtKB">
        <authorList>
            <consortium name="EnsemblMetazoa"/>
        </authorList>
    </citation>
    <scope>IDENTIFICATION</scope>
</reference>
<dbReference type="PANTHER" id="PTHR22769:SF56">
    <property type="entry name" value="8-OXO-DGDP PHOSPHATASE NUDT18"/>
    <property type="match status" value="1"/>
</dbReference>
<evidence type="ECO:0000259" key="3">
    <source>
        <dbReference type="PROSITE" id="PS51462"/>
    </source>
</evidence>
<feature type="non-terminal residue" evidence="4">
    <location>
        <position position="164"/>
    </location>
</feature>
<dbReference type="GO" id="GO:0044715">
    <property type="term" value="F:8-oxo-dGDP phosphatase activity"/>
    <property type="evidence" value="ECO:0007669"/>
    <property type="project" value="TreeGrafter"/>
</dbReference>
<dbReference type="InterPro" id="IPR015797">
    <property type="entry name" value="NUDIX_hydrolase-like_dom_sf"/>
</dbReference>
<dbReference type="PANTHER" id="PTHR22769">
    <property type="entry name" value="MUTT/NUDIX HYDROLASE"/>
    <property type="match status" value="1"/>
</dbReference>
<dbReference type="SUPFAM" id="SSF55811">
    <property type="entry name" value="Nudix"/>
    <property type="match status" value="1"/>
</dbReference>
<dbReference type="EnsemblMetazoa" id="CapteT64248">
    <property type="protein sequence ID" value="CapteP64248"/>
    <property type="gene ID" value="CapteG64248"/>
</dbReference>
<dbReference type="STRING" id="283909.R7UY29"/>
<dbReference type="HOGENOM" id="CLU_1744812_0_0_1"/>
<reference evidence="4 6" key="2">
    <citation type="journal article" date="2013" name="Nature">
        <title>Insights into bilaterian evolution from three spiralian genomes.</title>
        <authorList>
            <person name="Simakov O."/>
            <person name="Marletaz F."/>
            <person name="Cho S.J."/>
            <person name="Edsinger-Gonzales E."/>
            <person name="Havlak P."/>
            <person name="Hellsten U."/>
            <person name="Kuo D.H."/>
            <person name="Larsson T."/>
            <person name="Lv J."/>
            <person name="Arendt D."/>
            <person name="Savage R."/>
            <person name="Osoegawa K."/>
            <person name="de Jong P."/>
            <person name="Grimwood J."/>
            <person name="Chapman J.A."/>
            <person name="Shapiro H."/>
            <person name="Aerts A."/>
            <person name="Otillar R.P."/>
            <person name="Terry A.Y."/>
            <person name="Boore J.L."/>
            <person name="Grigoriev I.V."/>
            <person name="Lindberg D.R."/>
            <person name="Seaver E.C."/>
            <person name="Weisblat D.A."/>
            <person name="Putnam N.H."/>
            <person name="Rokhsar D.S."/>
        </authorList>
    </citation>
    <scope>NUCLEOTIDE SEQUENCE</scope>
    <source>
        <strain evidence="4 6">I ESC-2004</strain>
    </source>
</reference>
<dbReference type="InterPro" id="IPR020084">
    <property type="entry name" value="NUDIX_hydrolase_CS"/>
</dbReference>
<accession>R7UY29</accession>
<evidence type="ECO:0000256" key="2">
    <source>
        <dbReference type="RuleBase" id="RU003476"/>
    </source>
</evidence>
<dbReference type="InterPro" id="IPR020476">
    <property type="entry name" value="Nudix_hydrolase"/>
</dbReference>
<reference evidence="6" key="1">
    <citation type="submission" date="2012-12" db="EMBL/GenBank/DDBJ databases">
        <authorList>
            <person name="Hellsten U."/>
            <person name="Grimwood J."/>
            <person name="Chapman J.A."/>
            <person name="Shapiro H."/>
            <person name="Aerts A."/>
            <person name="Otillar R.P."/>
            <person name="Terry A.Y."/>
            <person name="Boore J.L."/>
            <person name="Simakov O."/>
            <person name="Marletaz F."/>
            <person name="Cho S.-J."/>
            <person name="Edsinger-Gonzales E."/>
            <person name="Havlak P."/>
            <person name="Kuo D.-H."/>
            <person name="Larsson T."/>
            <person name="Lv J."/>
            <person name="Arendt D."/>
            <person name="Savage R."/>
            <person name="Osoegawa K."/>
            <person name="de Jong P."/>
            <person name="Lindberg D.R."/>
            <person name="Seaver E.C."/>
            <person name="Weisblat D.A."/>
            <person name="Putnam N.H."/>
            <person name="Grigoriev I.V."/>
            <person name="Rokhsar D.S."/>
        </authorList>
    </citation>
    <scope>NUCLEOTIDE SEQUENCE</scope>
    <source>
        <strain evidence="6">I ESC-2004</strain>
    </source>
</reference>
<dbReference type="FunCoup" id="R7UY29">
    <property type="interactions" value="640"/>
</dbReference>
<feature type="non-terminal residue" evidence="4">
    <location>
        <position position="1"/>
    </location>
</feature>
<evidence type="ECO:0000256" key="1">
    <source>
        <dbReference type="ARBA" id="ARBA00022801"/>
    </source>
</evidence>
<dbReference type="OrthoDB" id="10005910at2759"/>
<feature type="domain" description="Nudix hydrolase" evidence="3">
    <location>
        <begin position="6"/>
        <end position="137"/>
    </location>
</feature>
<dbReference type="Gene3D" id="3.90.79.10">
    <property type="entry name" value="Nucleoside Triphosphate Pyrophosphohydrolase"/>
    <property type="match status" value="1"/>
</dbReference>
<keyword evidence="1 2" id="KW-0378">Hydrolase</keyword>
<name>R7UY29_CAPTE</name>
<dbReference type="AlphaFoldDB" id="R7UY29"/>
<evidence type="ECO:0000313" key="4">
    <source>
        <dbReference type="EMBL" id="ELU11488.1"/>
    </source>
</evidence>
<dbReference type="Proteomes" id="UP000014760">
    <property type="component" value="Unassembled WGS sequence"/>
</dbReference>
<dbReference type="OMA" id="GYKCEPE"/>
<comment type="similarity">
    <text evidence="2">Belongs to the Nudix hydrolase family.</text>
</comment>
<dbReference type="EMBL" id="AMQN01000880">
    <property type="status" value="NOT_ANNOTATED_CDS"/>
    <property type="molecule type" value="Genomic_DNA"/>
</dbReference>
<evidence type="ECO:0000313" key="5">
    <source>
        <dbReference type="EnsemblMetazoa" id="CapteP64248"/>
    </source>
</evidence>
<dbReference type="PRINTS" id="PR00502">
    <property type="entry name" value="NUDIXFAMILY"/>
</dbReference>
<keyword evidence="6" id="KW-1185">Reference proteome</keyword>
<evidence type="ECO:0000313" key="6">
    <source>
        <dbReference type="Proteomes" id="UP000014760"/>
    </source>
</evidence>
<dbReference type="InterPro" id="IPR000086">
    <property type="entry name" value="NUDIX_hydrolase_dom"/>
</dbReference>
<dbReference type="PROSITE" id="PS51462">
    <property type="entry name" value="NUDIX"/>
    <property type="match status" value="1"/>
</dbReference>
<sequence>ADEFRPITNRTVCYIVCGLVFNDESEVLMMQEAKSSCYGMWYLPAGRMERNESIEEAVVREVLEETGIEIQPTSLVSVEVASGFWYRFTLIGRMTGGKLKTYEHRDKESLQAKWCSAETHSLFFRASDILPLIDLGLKYHNAPKHHPSILPAHSPQKKLLIRIV</sequence>
<dbReference type="GO" id="GO:0044716">
    <property type="term" value="F:8-oxo-GDP phosphatase activity"/>
    <property type="evidence" value="ECO:0007669"/>
    <property type="project" value="TreeGrafter"/>
</dbReference>
<dbReference type="PROSITE" id="PS00893">
    <property type="entry name" value="NUDIX_BOX"/>
    <property type="match status" value="1"/>
</dbReference>
<gene>
    <name evidence="4" type="ORF">CAPTEDRAFT_64248</name>
</gene>
<organism evidence="4">
    <name type="scientific">Capitella teleta</name>
    <name type="common">Polychaete worm</name>
    <dbReference type="NCBI Taxonomy" id="283909"/>
    <lineage>
        <taxon>Eukaryota</taxon>
        <taxon>Metazoa</taxon>
        <taxon>Spiralia</taxon>
        <taxon>Lophotrochozoa</taxon>
        <taxon>Annelida</taxon>
        <taxon>Polychaeta</taxon>
        <taxon>Sedentaria</taxon>
        <taxon>Scolecida</taxon>
        <taxon>Capitellidae</taxon>
        <taxon>Capitella</taxon>
    </lineage>
</organism>
<dbReference type="Pfam" id="PF00293">
    <property type="entry name" value="NUDIX"/>
    <property type="match status" value="1"/>
</dbReference>
<protein>
    <recommendedName>
        <fullName evidence="3">Nudix hydrolase domain-containing protein</fullName>
    </recommendedName>
</protein>
<dbReference type="EMBL" id="KB296703">
    <property type="protein sequence ID" value="ELU11488.1"/>
    <property type="molecule type" value="Genomic_DNA"/>
</dbReference>